<gene>
    <name evidence="1" type="primary">lptC</name>
    <name evidence="1" type="ORF">H8E79_06315</name>
</gene>
<name>A0A8J6TAG1_9BACT</name>
<reference evidence="1 2" key="1">
    <citation type="submission" date="2020-08" db="EMBL/GenBank/DDBJ databases">
        <title>Bridging the membrane lipid divide: bacteria of the FCB group superphylum have the potential to synthesize archaeal ether lipids.</title>
        <authorList>
            <person name="Villanueva L."/>
            <person name="Von Meijenfeldt F.A.B."/>
            <person name="Westbye A.B."/>
            <person name="Yadav S."/>
            <person name="Hopmans E.C."/>
            <person name="Dutilh B.E."/>
            <person name="Sinninghe Damste J.S."/>
        </authorList>
    </citation>
    <scope>NUCLEOTIDE SEQUENCE [LARGE SCALE GENOMIC DNA]</scope>
    <source>
        <strain evidence="1">NIOZ-UU81</strain>
    </source>
</reference>
<dbReference type="Pfam" id="PF06835">
    <property type="entry name" value="LptC"/>
    <property type="match status" value="1"/>
</dbReference>
<dbReference type="AlphaFoldDB" id="A0A8J6TAG1"/>
<proteinExistence type="predicted"/>
<dbReference type="Proteomes" id="UP000599024">
    <property type="component" value="Unassembled WGS sequence"/>
</dbReference>
<accession>A0A8J6TAG1</accession>
<dbReference type="Gene3D" id="2.60.450.10">
    <property type="entry name" value="Lipopolysaccharide (LPS) transport protein A like domain"/>
    <property type="match status" value="1"/>
</dbReference>
<organism evidence="1 2">
    <name type="scientific">Candidatus Desulfatifera sulfidica</name>
    <dbReference type="NCBI Taxonomy" id="2841691"/>
    <lineage>
        <taxon>Bacteria</taxon>
        <taxon>Pseudomonadati</taxon>
        <taxon>Thermodesulfobacteriota</taxon>
        <taxon>Desulfobulbia</taxon>
        <taxon>Desulfobulbales</taxon>
        <taxon>Desulfobulbaceae</taxon>
        <taxon>Candidatus Desulfatifera</taxon>
    </lineage>
</organism>
<dbReference type="NCBIfam" id="TIGR04409">
    <property type="entry name" value="LptC_YrbK"/>
    <property type="match status" value="1"/>
</dbReference>
<comment type="caution">
    <text evidence="1">The sequence shown here is derived from an EMBL/GenBank/DDBJ whole genome shotgun (WGS) entry which is preliminary data.</text>
</comment>
<dbReference type="EMBL" id="JACNLK010000053">
    <property type="protein sequence ID" value="MBC8208763.1"/>
    <property type="molecule type" value="Genomic_DNA"/>
</dbReference>
<dbReference type="GO" id="GO:0015221">
    <property type="term" value="F:lipopolysaccharide transmembrane transporter activity"/>
    <property type="evidence" value="ECO:0007669"/>
    <property type="project" value="InterPro"/>
</dbReference>
<evidence type="ECO:0000313" key="2">
    <source>
        <dbReference type="Proteomes" id="UP000599024"/>
    </source>
</evidence>
<evidence type="ECO:0000313" key="1">
    <source>
        <dbReference type="EMBL" id="MBC8208763.1"/>
    </source>
</evidence>
<dbReference type="InterPro" id="IPR010664">
    <property type="entry name" value="LipoPS_assembly_LptC-rel"/>
</dbReference>
<sequence>MILQRNLIWLIPLSIIITFPLWRPPVAAFLSPTYDHPATTPHKQNLNHDFILDQIRVIASDKKTGRSEITARQAVTVAPGQLELTEVTALLPSSNENPDDLLHISAQSGRYNQDNGLLILRDQAQVINPADGYKLESDLLHYSESQQTLISPVAIRFQGQGVLIKGSSLSYDLATGHYQIGGRVHCTLTQFSLPGTK</sequence>
<protein>
    <submittedName>
        <fullName evidence="1">LPS export ABC transporter periplasmic protein LptC</fullName>
    </submittedName>
</protein>
<dbReference type="GO" id="GO:0005886">
    <property type="term" value="C:plasma membrane"/>
    <property type="evidence" value="ECO:0007669"/>
    <property type="project" value="InterPro"/>
</dbReference>
<dbReference type="InterPro" id="IPR026265">
    <property type="entry name" value="LptC"/>
</dbReference>